<dbReference type="PhylomeDB" id="A0A0D2UF26"/>
<dbReference type="GO" id="GO:0004777">
    <property type="term" value="F:succinate-semialdehyde dehydrogenase (NAD+) activity"/>
    <property type="evidence" value="ECO:0007669"/>
    <property type="project" value="UniProtKB-UniRule"/>
</dbReference>
<evidence type="ECO:0000256" key="1">
    <source>
        <dbReference type="ARBA" id="ARBA00005176"/>
    </source>
</evidence>
<evidence type="ECO:0000256" key="6">
    <source>
        <dbReference type="RuleBase" id="RU365091"/>
    </source>
</evidence>
<keyword evidence="6" id="KW-0496">Mitochondrion</keyword>
<dbReference type="EMBL" id="KE346365">
    <property type="protein sequence ID" value="KJE93696.1"/>
    <property type="molecule type" value="Genomic_DNA"/>
</dbReference>
<dbReference type="InterPro" id="IPR016162">
    <property type="entry name" value="Ald_DH_N"/>
</dbReference>
<evidence type="ECO:0000259" key="7">
    <source>
        <dbReference type="Pfam" id="PF00171"/>
    </source>
</evidence>
<dbReference type="PANTHER" id="PTHR43353:SF5">
    <property type="entry name" value="SUCCINATE-SEMIALDEHYDE DEHYDROGENASE, MITOCHONDRIAL"/>
    <property type="match status" value="1"/>
</dbReference>
<comment type="catalytic activity">
    <reaction evidence="6">
        <text>succinate semialdehyde + NAD(+) + H2O = succinate + NADH + 2 H(+)</text>
        <dbReference type="Rhea" id="RHEA:13217"/>
        <dbReference type="ChEBI" id="CHEBI:15377"/>
        <dbReference type="ChEBI" id="CHEBI:15378"/>
        <dbReference type="ChEBI" id="CHEBI:30031"/>
        <dbReference type="ChEBI" id="CHEBI:57540"/>
        <dbReference type="ChEBI" id="CHEBI:57706"/>
        <dbReference type="ChEBI" id="CHEBI:57945"/>
        <dbReference type="EC" id="1.2.1.24"/>
    </reaction>
</comment>
<sequence length="522" mass="55769">MQFAAHRGSLLLVRQFSSSAVQLSRGSKALIAQSLLDAVKDPQLLRSDAFVNGKWTGAADGARFDVASKSTGAHLASVAELTVQDTTAAITAAHDAWHPWARRTAKDRSQILRRWFDLMKQHENDLAIILTAEQGKPLAEARGEVAYGSSFIEWFAEEAKRVYGETIPAASPNKRILVLKQPVGVAAMITPWNFPNAMITRKVGAALAAGCTAVVKPASETPLSALALCELATRAGLPPGVLNMVTTHTHVAAVGRELAESPLVRKLSFTGSTNVGKLLMRQGASTVKKVTMELGGNAPFIVFDDANIEQAVAGVIASKFRNAGQTCVCANRIYVQDSIYDKFAAALGDAMAKQLIVGDGFTSGVTQGPLINEKAVEKVEKHVQDALSKGGVLLRGGKRHSAGKLFFEPTLIGNANDQMLCAHEETFGPLAPLFRFKTEEEVIRLANNTSVGLAAYFYAQNMGRVWRVAEGLETGMVGVNDGTISTEVAPFGGIKESGLGREGSHHGLEEYLEVKYVSLSGV</sequence>
<organism evidence="8 9">
    <name type="scientific">Capsaspora owczarzaki (strain ATCC 30864)</name>
    <dbReference type="NCBI Taxonomy" id="595528"/>
    <lineage>
        <taxon>Eukaryota</taxon>
        <taxon>Filasterea</taxon>
        <taxon>Capsaspora</taxon>
    </lineage>
</organism>
<comment type="similarity">
    <text evidence="2 5">Belongs to the aldehyde dehydrogenase family.</text>
</comment>
<name>A0A0D2UF26_CAPO3</name>
<feature type="active site" evidence="4">
    <location>
        <position position="293"/>
    </location>
</feature>
<gene>
    <name evidence="8" type="ORF">CAOG_004450</name>
</gene>
<keyword evidence="6" id="KW-0520">NAD</keyword>
<comment type="subcellular location">
    <subcellularLocation>
        <location evidence="6">Mitochondrion</location>
    </subcellularLocation>
</comment>
<reference evidence="9" key="1">
    <citation type="submission" date="2011-02" db="EMBL/GenBank/DDBJ databases">
        <title>The Genome Sequence of Capsaspora owczarzaki ATCC 30864.</title>
        <authorList>
            <person name="Russ C."/>
            <person name="Cuomo C."/>
            <person name="Burger G."/>
            <person name="Gray M.W."/>
            <person name="Holland P.W.H."/>
            <person name="King N."/>
            <person name="Lang F.B.F."/>
            <person name="Roger A.J."/>
            <person name="Ruiz-Trillo I."/>
            <person name="Young S.K."/>
            <person name="Zeng Q."/>
            <person name="Gargeya S."/>
            <person name="Alvarado L."/>
            <person name="Berlin A."/>
            <person name="Chapman S.B."/>
            <person name="Chen Z."/>
            <person name="Freedman E."/>
            <person name="Gellesch M."/>
            <person name="Goldberg J."/>
            <person name="Griggs A."/>
            <person name="Gujja S."/>
            <person name="Heilman E."/>
            <person name="Heiman D."/>
            <person name="Howarth C."/>
            <person name="Mehta T."/>
            <person name="Neiman D."/>
            <person name="Pearson M."/>
            <person name="Roberts A."/>
            <person name="Saif S."/>
            <person name="Shea T."/>
            <person name="Shenoy N."/>
            <person name="Sisk P."/>
            <person name="Stolte C."/>
            <person name="Sykes S."/>
            <person name="White J."/>
            <person name="Yandava C."/>
            <person name="Haas B."/>
            <person name="Nusbaum C."/>
            <person name="Birren B."/>
        </authorList>
    </citation>
    <scope>NUCLEOTIDE SEQUENCE</scope>
    <source>
        <strain evidence="9">ATCC 30864</strain>
    </source>
</reference>
<dbReference type="GO" id="GO:0005739">
    <property type="term" value="C:mitochondrion"/>
    <property type="evidence" value="ECO:0007669"/>
    <property type="project" value="UniProtKB-SubCell"/>
</dbReference>
<dbReference type="InterPro" id="IPR016163">
    <property type="entry name" value="Ald_DH_C"/>
</dbReference>
<dbReference type="Pfam" id="PF00171">
    <property type="entry name" value="Aldedh"/>
    <property type="match status" value="1"/>
</dbReference>
<dbReference type="FunFam" id="3.40.605.10:FF:000005">
    <property type="entry name" value="Succinate-semialdehyde dehydrogenase I"/>
    <property type="match status" value="1"/>
</dbReference>
<dbReference type="eggNOG" id="KOG2451">
    <property type="taxonomic scope" value="Eukaryota"/>
</dbReference>
<proteinExistence type="inferred from homology"/>
<accession>A0A0D2UF26</accession>
<dbReference type="EC" id="1.2.1.24" evidence="6"/>
<dbReference type="STRING" id="595528.A0A0D2UF26"/>
<dbReference type="RefSeq" id="XP_004348278.1">
    <property type="nucleotide sequence ID" value="XM_004348228.2"/>
</dbReference>
<comment type="subunit">
    <text evidence="6">Homotetramer.</text>
</comment>
<dbReference type="NCBIfam" id="TIGR01780">
    <property type="entry name" value="SSADH"/>
    <property type="match status" value="1"/>
</dbReference>
<dbReference type="InterPro" id="IPR016161">
    <property type="entry name" value="Ald_DH/histidinol_DH"/>
</dbReference>
<dbReference type="SUPFAM" id="SSF53720">
    <property type="entry name" value="ALDH-like"/>
    <property type="match status" value="1"/>
</dbReference>
<dbReference type="PROSITE" id="PS00687">
    <property type="entry name" value="ALDEHYDE_DEHYDR_GLU"/>
    <property type="match status" value="1"/>
</dbReference>
<dbReference type="FunFam" id="3.40.309.10:FF:000004">
    <property type="entry name" value="Succinate-semialdehyde dehydrogenase I"/>
    <property type="match status" value="1"/>
</dbReference>
<dbReference type="AlphaFoldDB" id="A0A0D2UF26"/>
<evidence type="ECO:0000313" key="8">
    <source>
        <dbReference type="EMBL" id="KJE93696.1"/>
    </source>
</evidence>
<dbReference type="PROSITE" id="PS00070">
    <property type="entry name" value="ALDEHYDE_DEHYDR_CYS"/>
    <property type="match status" value="1"/>
</dbReference>
<dbReference type="InterPro" id="IPR029510">
    <property type="entry name" value="Ald_DH_CS_GLU"/>
</dbReference>
<dbReference type="Gene3D" id="3.40.605.10">
    <property type="entry name" value="Aldehyde Dehydrogenase, Chain A, domain 1"/>
    <property type="match status" value="1"/>
</dbReference>
<dbReference type="PANTHER" id="PTHR43353">
    <property type="entry name" value="SUCCINATE-SEMIALDEHYDE DEHYDROGENASE, MITOCHONDRIAL"/>
    <property type="match status" value="1"/>
</dbReference>
<dbReference type="InterPro" id="IPR050740">
    <property type="entry name" value="Aldehyde_DH_Superfamily"/>
</dbReference>
<dbReference type="FunCoup" id="A0A0D2UF26">
    <property type="interactions" value="118"/>
</dbReference>
<dbReference type="FunFam" id="3.40.605.10:FF:000026">
    <property type="entry name" value="Aldehyde dehydrogenase, putative"/>
    <property type="match status" value="1"/>
</dbReference>
<dbReference type="OrthoDB" id="310895at2759"/>
<keyword evidence="3 5" id="KW-0560">Oxidoreductase</keyword>
<evidence type="ECO:0000256" key="3">
    <source>
        <dbReference type="ARBA" id="ARBA00023002"/>
    </source>
</evidence>
<dbReference type="UniPathway" id="UPA00733"/>
<dbReference type="InParanoid" id="A0A0D2UF26"/>
<comment type="pathway">
    <text evidence="1 6">Amino-acid degradation; 4-aminobutanoate degradation.</text>
</comment>
<dbReference type="InterPro" id="IPR016160">
    <property type="entry name" value="Ald_DH_CS_CYS"/>
</dbReference>
<protein>
    <recommendedName>
        <fullName evidence="6">Succinate-semialdehyde dehydrogenase</fullName>
        <ecNumber evidence="6">1.2.1.24</ecNumber>
    </recommendedName>
</protein>
<dbReference type="CDD" id="cd07103">
    <property type="entry name" value="ALDH_F5_SSADH_GabD"/>
    <property type="match status" value="1"/>
</dbReference>
<evidence type="ECO:0000313" key="9">
    <source>
        <dbReference type="Proteomes" id="UP000008743"/>
    </source>
</evidence>
<dbReference type="InterPro" id="IPR010102">
    <property type="entry name" value="Succ_semiAld_DH"/>
</dbReference>
<dbReference type="GO" id="GO:0009450">
    <property type="term" value="P:gamma-aminobutyric acid catabolic process"/>
    <property type="evidence" value="ECO:0007669"/>
    <property type="project" value="UniProtKB-UniRule"/>
</dbReference>
<dbReference type="InterPro" id="IPR015590">
    <property type="entry name" value="Aldehyde_DH_dom"/>
</dbReference>
<evidence type="ECO:0000256" key="2">
    <source>
        <dbReference type="ARBA" id="ARBA00009986"/>
    </source>
</evidence>
<feature type="domain" description="Aldehyde dehydrogenase" evidence="7">
    <location>
        <begin position="55"/>
        <end position="517"/>
    </location>
</feature>
<dbReference type="Gene3D" id="3.40.309.10">
    <property type="entry name" value="Aldehyde Dehydrogenase, Chain A, domain 2"/>
    <property type="match status" value="1"/>
</dbReference>
<evidence type="ECO:0000256" key="4">
    <source>
        <dbReference type="PROSITE-ProRule" id="PRU10007"/>
    </source>
</evidence>
<dbReference type="OMA" id="IVTGMPT"/>
<evidence type="ECO:0000256" key="5">
    <source>
        <dbReference type="RuleBase" id="RU003345"/>
    </source>
</evidence>
<dbReference type="Proteomes" id="UP000008743">
    <property type="component" value="Unassembled WGS sequence"/>
</dbReference>
<keyword evidence="9" id="KW-1185">Reference proteome</keyword>